<dbReference type="InterPro" id="IPR007049">
    <property type="entry name" value="Carb-sel_porin_OprB"/>
</dbReference>
<protein>
    <submittedName>
        <fullName evidence="3">Porin, OprB family</fullName>
    </submittedName>
</protein>
<dbReference type="GO" id="GO:0016020">
    <property type="term" value="C:membrane"/>
    <property type="evidence" value="ECO:0007669"/>
    <property type="project" value="InterPro"/>
</dbReference>
<keyword evidence="4" id="KW-1185">Reference proteome</keyword>
<comment type="similarity">
    <text evidence="1 2">Belongs to the OprB family.</text>
</comment>
<accession>A0A212RD63</accession>
<dbReference type="OrthoDB" id="177316at2"/>
<proteinExistence type="inferred from homology"/>
<dbReference type="Proteomes" id="UP000198418">
    <property type="component" value="Unassembled WGS sequence"/>
</dbReference>
<evidence type="ECO:0000256" key="1">
    <source>
        <dbReference type="ARBA" id="ARBA00008769"/>
    </source>
</evidence>
<sequence length="464" mass="49410">MKSPKWSKKKRQLAVGAVLLGALAGGPARAADAAPPAEPAPDDLPSVLNSVPAFAPIVDFKKQLRDKGVNLQLNYIGEVLGAASGGKRQGAIYDGRMEFVLDADMEKIAGLTGGAIHANAYWIHGTGLSRYYLGNLLTASNIEALPTFRLYEAWYEQRAFDDGLSLRFGQLAADTEFFVSKYGALFINGTFGWPAFTGANLPSGGPGYPFATPGVRVKLGSDSDPVNILAAVFNGDPAGSCGDDAQRCNRYGTNVRLQDAPLAMQEVQYKYNQGKDDTGLAGTIKFGAFEHYGNFANLRYDTAGSPLGGLASNGVAGVLKGDYGFYGVLDQQIWKMGDEPGKGAALFVRVAGAPGDRNMVDFYVDGGVNFTGLVPGRPDDAFGVAVAYAHVSNWLRGYDIDSGAAVARRDETALELTYQYQIVSGWNVQPDFQYIFRPGGGVADANGARVRDAAVFGVRTTLNF</sequence>
<dbReference type="InterPro" id="IPR052932">
    <property type="entry name" value="OprB_Porin"/>
</dbReference>
<gene>
    <name evidence="3" type="ORF">SAMN06265338_103334</name>
</gene>
<dbReference type="PANTHER" id="PTHR37944">
    <property type="entry name" value="PORIN B"/>
    <property type="match status" value="1"/>
</dbReference>
<feature type="chain" id="PRO_5011823744" evidence="2">
    <location>
        <begin position="31"/>
        <end position="464"/>
    </location>
</feature>
<name>A0A212RD63_RHOAC</name>
<keyword evidence="2" id="KW-0732">Signal</keyword>
<dbReference type="RefSeq" id="WP_158255280.1">
    <property type="nucleotide sequence ID" value="NZ_FYDG01000003.1"/>
</dbReference>
<dbReference type="GO" id="GO:0008643">
    <property type="term" value="P:carbohydrate transport"/>
    <property type="evidence" value="ECO:0007669"/>
    <property type="project" value="InterPro"/>
</dbReference>
<reference evidence="4" key="1">
    <citation type="submission" date="2017-06" db="EMBL/GenBank/DDBJ databases">
        <authorList>
            <person name="Varghese N."/>
            <person name="Submissions S."/>
        </authorList>
    </citation>
    <scope>NUCLEOTIDE SEQUENCE [LARGE SCALE GENOMIC DNA]</scope>
    <source>
        <strain evidence="4">DSM 137</strain>
    </source>
</reference>
<feature type="signal peptide" evidence="2">
    <location>
        <begin position="1"/>
        <end position="30"/>
    </location>
</feature>
<dbReference type="Gene3D" id="2.40.160.180">
    <property type="entry name" value="Carbohydrate-selective porin OprB"/>
    <property type="match status" value="1"/>
</dbReference>
<dbReference type="Pfam" id="PF04966">
    <property type="entry name" value="OprB"/>
    <property type="match status" value="1"/>
</dbReference>
<dbReference type="AlphaFoldDB" id="A0A212RD63"/>
<dbReference type="InterPro" id="IPR038673">
    <property type="entry name" value="OprB_sf"/>
</dbReference>
<evidence type="ECO:0000256" key="2">
    <source>
        <dbReference type="RuleBase" id="RU363072"/>
    </source>
</evidence>
<organism evidence="3 4">
    <name type="scientific">Rhodoblastus acidophilus</name>
    <name type="common">Rhodopseudomonas acidophila</name>
    <dbReference type="NCBI Taxonomy" id="1074"/>
    <lineage>
        <taxon>Bacteria</taxon>
        <taxon>Pseudomonadati</taxon>
        <taxon>Pseudomonadota</taxon>
        <taxon>Alphaproteobacteria</taxon>
        <taxon>Hyphomicrobiales</taxon>
        <taxon>Rhodoblastaceae</taxon>
        <taxon>Rhodoblastus</taxon>
    </lineage>
</organism>
<dbReference type="GO" id="GO:0015288">
    <property type="term" value="F:porin activity"/>
    <property type="evidence" value="ECO:0007669"/>
    <property type="project" value="InterPro"/>
</dbReference>
<dbReference type="EMBL" id="FYDG01000003">
    <property type="protein sequence ID" value="SNB70031.1"/>
    <property type="molecule type" value="Genomic_DNA"/>
</dbReference>
<evidence type="ECO:0000313" key="3">
    <source>
        <dbReference type="EMBL" id="SNB70031.1"/>
    </source>
</evidence>
<evidence type="ECO:0000313" key="4">
    <source>
        <dbReference type="Proteomes" id="UP000198418"/>
    </source>
</evidence>
<dbReference type="PANTHER" id="PTHR37944:SF1">
    <property type="entry name" value="PORIN B"/>
    <property type="match status" value="1"/>
</dbReference>